<dbReference type="Proteomes" id="UP000178227">
    <property type="component" value="Unassembled WGS sequence"/>
</dbReference>
<dbReference type="InterPro" id="IPR019734">
    <property type="entry name" value="TPR_rpt"/>
</dbReference>
<dbReference type="SUPFAM" id="SSF48452">
    <property type="entry name" value="TPR-like"/>
    <property type="match status" value="1"/>
</dbReference>
<dbReference type="InterPro" id="IPR011990">
    <property type="entry name" value="TPR-like_helical_dom_sf"/>
</dbReference>
<keyword evidence="1" id="KW-0677">Repeat</keyword>
<sequence>MFGYKIMGNRLFVFFLLSLAVLAVFGRTIWFDYVQLDEGIILVNNWFFVSDISNFFEAFKHDINYPSNIAPYYRPMFIVSFILNSQFGSSPLVFHLGNILLHIIAAYLIFWLFLELGFKKEISFVSSLIFAIHPVVTPVVAWVPGRIEAILTIFTALSFIMFIRYLRIGNWRYVVGFFIFFTAALFTKEVVISLFPVLAFYYLIYRKEKLTKLMVRDVQQIPDTDRKRIWFWLIGSAAIVIFWFFVRKNVLAGAGIIDITFLQILSMLWSNSAAIILYLGKTILPFNLSVFPTLNGSTFIYGFVALIFLVAYWFTSRIKFSTLSALGLLWFVAFLTPSLVGLYPTEKMAFFEHRLYLPLVGIFIFFVGLPTFRHIDMSKYRYKLPITAVIILFSVLTFNYSGFYSDRLTFWGRAVIDSPLSPQAQKGLATAYLANGRVDEANERFARTLELNPQEKNVHLSLGLYYLGQGQYDKGKEELEKEIEIDPNQFIAHHSLGRVYAQKNNYKEAEKYFLKTIELSPDYVLVHQDLVVLYFVQNKHPQAIAQLKELLRIQKPEAMHPQILKILEIYAKESVLQ</sequence>
<dbReference type="STRING" id="1802694.A2918_00625"/>
<feature type="transmembrane region" description="Helical" evidence="4">
    <location>
        <begin position="121"/>
        <end position="143"/>
    </location>
</feature>
<evidence type="ECO:0000259" key="5">
    <source>
        <dbReference type="Pfam" id="PF13231"/>
    </source>
</evidence>
<feature type="transmembrane region" description="Helical" evidence="4">
    <location>
        <begin position="229"/>
        <end position="246"/>
    </location>
</feature>
<dbReference type="InterPro" id="IPR038731">
    <property type="entry name" value="RgtA/B/C-like"/>
</dbReference>
<keyword evidence="4" id="KW-1133">Transmembrane helix</keyword>
<dbReference type="SMART" id="SM00028">
    <property type="entry name" value="TPR"/>
    <property type="match status" value="4"/>
</dbReference>
<feature type="domain" description="Glycosyltransferase RgtA/B/C/D-like" evidence="5">
    <location>
        <begin position="87"/>
        <end position="211"/>
    </location>
</feature>
<keyword evidence="4" id="KW-0472">Membrane</keyword>
<evidence type="ECO:0000256" key="2">
    <source>
        <dbReference type="ARBA" id="ARBA00022803"/>
    </source>
</evidence>
<dbReference type="AlphaFoldDB" id="A0A1F8GDV9"/>
<feature type="repeat" description="TPR" evidence="3">
    <location>
        <begin position="490"/>
        <end position="523"/>
    </location>
</feature>
<organism evidence="6 7">
    <name type="scientific">Candidatus Yanofskybacteria bacterium RIFCSPLOWO2_01_FULL_42_49</name>
    <dbReference type="NCBI Taxonomy" id="1802694"/>
    <lineage>
        <taxon>Bacteria</taxon>
        <taxon>Candidatus Yanofskyibacteriota</taxon>
    </lineage>
</organism>
<dbReference type="PANTHER" id="PTHR44227:SF3">
    <property type="entry name" value="PROTEIN O-MANNOSYL-TRANSFERASE TMTC4"/>
    <property type="match status" value="1"/>
</dbReference>
<evidence type="ECO:0000256" key="1">
    <source>
        <dbReference type="ARBA" id="ARBA00022737"/>
    </source>
</evidence>
<dbReference type="Pfam" id="PF13231">
    <property type="entry name" value="PMT_2"/>
    <property type="match status" value="1"/>
</dbReference>
<feature type="transmembrane region" description="Helical" evidence="4">
    <location>
        <begin position="149"/>
        <end position="166"/>
    </location>
</feature>
<evidence type="ECO:0000256" key="4">
    <source>
        <dbReference type="SAM" id="Phobius"/>
    </source>
</evidence>
<dbReference type="EMBL" id="MGKI01000001">
    <property type="protein sequence ID" value="OGN23564.1"/>
    <property type="molecule type" value="Genomic_DNA"/>
</dbReference>
<dbReference type="Gene3D" id="1.25.40.10">
    <property type="entry name" value="Tetratricopeptide repeat domain"/>
    <property type="match status" value="1"/>
</dbReference>
<dbReference type="InterPro" id="IPR013105">
    <property type="entry name" value="TPR_2"/>
</dbReference>
<evidence type="ECO:0000256" key="3">
    <source>
        <dbReference type="PROSITE-ProRule" id="PRU00339"/>
    </source>
</evidence>
<dbReference type="Pfam" id="PF13432">
    <property type="entry name" value="TPR_16"/>
    <property type="match status" value="1"/>
</dbReference>
<evidence type="ECO:0000313" key="6">
    <source>
        <dbReference type="EMBL" id="OGN23564.1"/>
    </source>
</evidence>
<keyword evidence="2 3" id="KW-0802">TPR repeat</keyword>
<dbReference type="PANTHER" id="PTHR44227">
    <property type="match status" value="1"/>
</dbReference>
<name>A0A1F8GDV9_9BACT</name>
<comment type="caution">
    <text evidence="6">The sequence shown here is derived from an EMBL/GenBank/DDBJ whole genome shotgun (WGS) entry which is preliminary data.</text>
</comment>
<feature type="transmembrane region" description="Helical" evidence="4">
    <location>
        <begin position="258"/>
        <end position="279"/>
    </location>
</feature>
<gene>
    <name evidence="6" type="ORF">A2918_00625</name>
</gene>
<feature type="repeat" description="TPR" evidence="3">
    <location>
        <begin position="422"/>
        <end position="455"/>
    </location>
</feature>
<dbReference type="PROSITE" id="PS50005">
    <property type="entry name" value="TPR"/>
    <property type="match status" value="3"/>
</dbReference>
<evidence type="ECO:0000313" key="7">
    <source>
        <dbReference type="Proteomes" id="UP000178227"/>
    </source>
</evidence>
<keyword evidence="4" id="KW-0812">Transmembrane</keyword>
<feature type="transmembrane region" description="Helical" evidence="4">
    <location>
        <begin position="384"/>
        <end position="403"/>
    </location>
</feature>
<feature type="transmembrane region" description="Helical" evidence="4">
    <location>
        <begin position="322"/>
        <end position="343"/>
    </location>
</feature>
<dbReference type="PROSITE" id="PS50293">
    <property type="entry name" value="TPR_REGION"/>
    <property type="match status" value="1"/>
</dbReference>
<feature type="transmembrane region" description="Helical" evidence="4">
    <location>
        <begin position="92"/>
        <end position="114"/>
    </location>
</feature>
<reference evidence="6 7" key="1">
    <citation type="journal article" date="2016" name="Nat. Commun.">
        <title>Thousands of microbial genomes shed light on interconnected biogeochemical processes in an aquifer system.</title>
        <authorList>
            <person name="Anantharaman K."/>
            <person name="Brown C.T."/>
            <person name="Hug L.A."/>
            <person name="Sharon I."/>
            <person name="Castelle C.J."/>
            <person name="Probst A.J."/>
            <person name="Thomas B.C."/>
            <person name="Singh A."/>
            <person name="Wilkins M.J."/>
            <person name="Karaoz U."/>
            <person name="Brodie E.L."/>
            <person name="Williams K.H."/>
            <person name="Hubbard S.S."/>
            <person name="Banfield J.F."/>
        </authorList>
    </citation>
    <scope>NUCLEOTIDE SEQUENCE [LARGE SCALE GENOMIC DNA]</scope>
</reference>
<protein>
    <recommendedName>
        <fullName evidence="5">Glycosyltransferase RgtA/B/C/D-like domain-containing protein</fullName>
    </recommendedName>
</protein>
<dbReference type="Pfam" id="PF07719">
    <property type="entry name" value="TPR_2"/>
    <property type="match status" value="1"/>
</dbReference>
<feature type="repeat" description="TPR" evidence="3">
    <location>
        <begin position="456"/>
        <end position="489"/>
    </location>
</feature>
<accession>A0A1F8GDV9</accession>
<dbReference type="InterPro" id="IPR052346">
    <property type="entry name" value="O-mannosyl-transferase_TMTC"/>
</dbReference>
<feature type="transmembrane region" description="Helical" evidence="4">
    <location>
        <begin position="299"/>
        <end position="315"/>
    </location>
</feature>
<feature type="transmembrane region" description="Helical" evidence="4">
    <location>
        <begin position="355"/>
        <end position="372"/>
    </location>
</feature>
<proteinExistence type="predicted"/>
<feature type="transmembrane region" description="Helical" evidence="4">
    <location>
        <begin position="173"/>
        <end position="204"/>
    </location>
</feature>